<dbReference type="InterPro" id="IPR051342">
    <property type="entry name" value="PDZ_scaffold"/>
</dbReference>
<dbReference type="EMBL" id="UYRR01038298">
    <property type="protein sequence ID" value="VDK73177.1"/>
    <property type="molecule type" value="Genomic_DNA"/>
</dbReference>
<dbReference type="PANTHER" id="PTHR19964">
    <property type="entry name" value="MULTIPLE PDZ DOMAIN PROTEIN"/>
    <property type="match status" value="1"/>
</dbReference>
<dbReference type="AlphaFoldDB" id="A0A3P6SLI7"/>
<evidence type="ECO:0000259" key="2">
    <source>
        <dbReference type="PROSITE" id="PS50106"/>
    </source>
</evidence>
<dbReference type="SMART" id="SM00228">
    <property type="entry name" value="PDZ"/>
    <property type="match status" value="1"/>
</dbReference>
<dbReference type="Pfam" id="PF00595">
    <property type="entry name" value="PDZ"/>
    <property type="match status" value="1"/>
</dbReference>
<dbReference type="PANTHER" id="PTHR19964:SF92">
    <property type="entry name" value="PATJ HOMOLOG"/>
    <property type="match status" value="1"/>
</dbReference>
<protein>
    <recommendedName>
        <fullName evidence="2">PDZ domain-containing protein</fullName>
    </recommendedName>
</protein>
<proteinExistence type="predicted"/>
<feature type="compositionally biased region" description="Polar residues" evidence="1">
    <location>
        <begin position="248"/>
        <end position="259"/>
    </location>
</feature>
<sequence>MRNEPGSGLGFGIVGGTSTGVVVKTILPGSPADKVFYYFLFYDKRLKAGDHILRIGEMSVHGMTLYKRKRVASVQLLQLYSKIKIQDKRLKAGDHILRIGEMSVHGMTSQQVANVLRQQSLDVQLVVGRPWPHDLGSGASSRDSPDCWKMATRAALCPKNLEDEIVLRARERVQPEQGSNASHEPAGSTALRAAEEEEPTTTTVAVENRSAVSGGGERSKCNGNGRRKTSGQSEDYGIFPSGTHPEMTPSTSSAAAAQNQPSEASCSSSKSPQKQQTQRNQEDNDNKISNSLGK</sequence>
<organism evidence="3 4">
    <name type="scientific">Anisakis simplex</name>
    <name type="common">Herring worm</name>
    <dbReference type="NCBI Taxonomy" id="6269"/>
    <lineage>
        <taxon>Eukaryota</taxon>
        <taxon>Metazoa</taxon>
        <taxon>Ecdysozoa</taxon>
        <taxon>Nematoda</taxon>
        <taxon>Chromadorea</taxon>
        <taxon>Rhabditida</taxon>
        <taxon>Spirurina</taxon>
        <taxon>Ascaridomorpha</taxon>
        <taxon>Ascaridoidea</taxon>
        <taxon>Anisakidae</taxon>
        <taxon>Anisakis</taxon>
        <taxon>Anisakis simplex complex</taxon>
    </lineage>
</organism>
<dbReference type="PROSITE" id="PS50106">
    <property type="entry name" value="PDZ"/>
    <property type="match status" value="2"/>
</dbReference>
<evidence type="ECO:0000256" key="1">
    <source>
        <dbReference type="SAM" id="MobiDB-lite"/>
    </source>
</evidence>
<dbReference type="CDD" id="cd00136">
    <property type="entry name" value="PDZ_canonical"/>
    <property type="match status" value="1"/>
</dbReference>
<evidence type="ECO:0000313" key="3">
    <source>
        <dbReference type="EMBL" id="VDK73177.1"/>
    </source>
</evidence>
<feature type="region of interest" description="Disordered" evidence="1">
    <location>
        <begin position="172"/>
        <end position="294"/>
    </location>
</feature>
<accession>A0A3P6SLI7</accession>
<feature type="domain" description="PDZ" evidence="2">
    <location>
        <begin position="86"/>
        <end position="131"/>
    </location>
</feature>
<keyword evidence="4" id="KW-1185">Reference proteome</keyword>
<dbReference type="OrthoDB" id="6022242at2759"/>
<feature type="compositionally biased region" description="Low complexity" evidence="1">
    <location>
        <begin position="260"/>
        <end position="278"/>
    </location>
</feature>
<dbReference type="SUPFAM" id="SSF50156">
    <property type="entry name" value="PDZ domain-like"/>
    <property type="match status" value="2"/>
</dbReference>
<dbReference type="Gene3D" id="2.30.42.10">
    <property type="match status" value="2"/>
</dbReference>
<reference evidence="3 4" key="1">
    <citation type="submission" date="2018-11" db="EMBL/GenBank/DDBJ databases">
        <authorList>
            <consortium name="Pathogen Informatics"/>
        </authorList>
    </citation>
    <scope>NUCLEOTIDE SEQUENCE [LARGE SCALE GENOMIC DNA]</scope>
</reference>
<name>A0A3P6SLI7_ANISI</name>
<gene>
    <name evidence="3" type="ORF">ASIM_LOCUS19936</name>
</gene>
<dbReference type="Proteomes" id="UP000267096">
    <property type="component" value="Unassembled WGS sequence"/>
</dbReference>
<dbReference type="InterPro" id="IPR001478">
    <property type="entry name" value="PDZ"/>
</dbReference>
<evidence type="ECO:0000313" key="4">
    <source>
        <dbReference type="Proteomes" id="UP000267096"/>
    </source>
</evidence>
<feature type="domain" description="PDZ" evidence="2">
    <location>
        <begin position="1"/>
        <end position="64"/>
    </location>
</feature>
<dbReference type="InterPro" id="IPR036034">
    <property type="entry name" value="PDZ_sf"/>
</dbReference>